<dbReference type="GO" id="GO:0000162">
    <property type="term" value="P:L-tryptophan biosynthetic process"/>
    <property type="evidence" value="ECO:0007669"/>
    <property type="project" value="UniProtKB-UniRule"/>
</dbReference>
<evidence type="ECO:0000256" key="5">
    <source>
        <dbReference type="ARBA" id="ARBA00022822"/>
    </source>
</evidence>
<dbReference type="PANTHER" id="PTHR22854:SF2">
    <property type="entry name" value="INDOLE-3-GLYCEROL-PHOSPHATE SYNTHASE"/>
    <property type="match status" value="1"/>
</dbReference>
<organism evidence="10 11">
    <name type="scientific">Rhodoferax ferrireducens</name>
    <dbReference type="NCBI Taxonomy" id="192843"/>
    <lineage>
        <taxon>Bacteria</taxon>
        <taxon>Pseudomonadati</taxon>
        <taxon>Pseudomonadota</taxon>
        <taxon>Betaproteobacteria</taxon>
        <taxon>Burkholderiales</taxon>
        <taxon>Comamonadaceae</taxon>
        <taxon>Rhodoferax</taxon>
    </lineage>
</organism>
<comment type="catalytic activity">
    <reaction evidence="1 8">
        <text>1-(2-carboxyphenylamino)-1-deoxy-D-ribulose 5-phosphate + H(+) = (1S,2R)-1-C-(indol-3-yl)glycerol 3-phosphate + CO2 + H2O</text>
        <dbReference type="Rhea" id="RHEA:23476"/>
        <dbReference type="ChEBI" id="CHEBI:15377"/>
        <dbReference type="ChEBI" id="CHEBI:15378"/>
        <dbReference type="ChEBI" id="CHEBI:16526"/>
        <dbReference type="ChEBI" id="CHEBI:58613"/>
        <dbReference type="ChEBI" id="CHEBI:58866"/>
        <dbReference type="EC" id="4.1.1.48"/>
    </reaction>
</comment>
<keyword evidence="7 8" id="KW-0456">Lyase</keyword>
<evidence type="ECO:0000256" key="4">
    <source>
        <dbReference type="ARBA" id="ARBA00022793"/>
    </source>
</evidence>
<evidence type="ECO:0000256" key="8">
    <source>
        <dbReference type="HAMAP-Rule" id="MF_00134"/>
    </source>
</evidence>
<reference evidence="10 11" key="1">
    <citation type="submission" date="2017-01" db="EMBL/GenBank/DDBJ databases">
        <title>Novel large sulfur bacteria in the metagenomes of groundwater-fed chemosynthetic microbial mats in the Lake Huron basin.</title>
        <authorList>
            <person name="Sharrar A.M."/>
            <person name="Flood B.E."/>
            <person name="Bailey J.V."/>
            <person name="Jones D.S."/>
            <person name="Biddanda B."/>
            <person name="Ruberg S.A."/>
            <person name="Marcus D.N."/>
            <person name="Dick G.J."/>
        </authorList>
    </citation>
    <scope>NUCLEOTIDE SEQUENCE [LARGE SCALE GENOMIC DNA]</scope>
    <source>
        <strain evidence="10">A7</strain>
    </source>
</reference>
<accession>A0A1W9KNN9</accession>
<dbReference type="Gene3D" id="3.20.20.70">
    <property type="entry name" value="Aldolase class I"/>
    <property type="match status" value="1"/>
</dbReference>
<dbReference type="GO" id="GO:0004640">
    <property type="term" value="F:phosphoribosylanthranilate isomerase activity"/>
    <property type="evidence" value="ECO:0007669"/>
    <property type="project" value="TreeGrafter"/>
</dbReference>
<dbReference type="CDD" id="cd00331">
    <property type="entry name" value="IGPS"/>
    <property type="match status" value="1"/>
</dbReference>
<sequence>MTDILNTIVAVKFDEVAAAKNKKPLEVVRADAESRVLTRDFVGALRAKIASGQPAVIAEIKKASPSKGVIRADFIPADIAQSYAEFGAACLSVLTDQQFFQGCGDYLKQARASCHLPVLRKDFMVDAYQIYESRVLGADAVLLIAACLSDAQMKEFEHIARSLDMAVLVEVHDADELQRALKLKTPLIGVNNRNLKTFEVSLDTTLTLMKDIPADRLLVCESGIHTRDDVLRMGAAGVNAFLVGEAFMRAPEPGEALAALFG</sequence>
<protein>
    <recommendedName>
        <fullName evidence="8">Indole-3-glycerol phosphate synthase</fullName>
        <shortName evidence="8">IGPS</shortName>
        <ecNumber evidence="8">4.1.1.48</ecNumber>
    </recommendedName>
</protein>
<keyword evidence="5 8" id="KW-0822">Tryptophan biosynthesis</keyword>
<dbReference type="InterPro" id="IPR013785">
    <property type="entry name" value="Aldolase_TIM"/>
</dbReference>
<dbReference type="EMBL" id="MTEI01000037">
    <property type="protein sequence ID" value="OQW85767.1"/>
    <property type="molecule type" value="Genomic_DNA"/>
</dbReference>
<dbReference type="NCBIfam" id="NF001370">
    <property type="entry name" value="PRK00278.1-2"/>
    <property type="match status" value="1"/>
</dbReference>
<proteinExistence type="inferred from homology"/>
<evidence type="ECO:0000256" key="2">
    <source>
        <dbReference type="ARBA" id="ARBA00004696"/>
    </source>
</evidence>
<evidence type="ECO:0000259" key="9">
    <source>
        <dbReference type="Pfam" id="PF00218"/>
    </source>
</evidence>
<dbReference type="InterPro" id="IPR013798">
    <property type="entry name" value="Indole-3-glycerol_P_synth_dom"/>
</dbReference>
<dbReference type="PANTHER" id="PTHR22854">
    <property type="entry name" value="TRYPTOPHAN BIOSYNTHESIS PROTEIN"/>
    <property type="match status" value="1"/>
</dbReference>
<evidence type="ECO:0000313" key="11">
    <source>
        <dbReference type="Proteomes" id="UP000192505"/>
    </source>
</evidence>
<comment type="similarity">
    <text evidence="8">Belongs to the TrpC family.</text>
</comment>
<evidence type="ECO:0000256" key="1">
    <source>
        <dbReference type="ARBA" id="ARBA00001633"/>
    </source>
</evidence>
<dbReference type="Pfam" id="PF00218">
    <property type="entry name" value="IGPS"/>
    <property type="match status" value="1"/>
</dbReference>
<evidence type="ECO:0000256" key="6">
    <source>
        <dbReference type="ARBA" id="ARBA00023141"/>
    </source>
</evidence>
<dbReference type="EC" id="4.1.1.48" evidence="8"/>
<name>A0A1W9KNN9_9BURK</name>
<feature type="domain" description="Indole-3-glycerol phosphate synthase" evidence="9">
    <location>
        <begin position="5"/>
        <end position="259"/>
    </location>
</feature>
<dbReference type="Proteomes" id="UP000192505">
    <property type="component" value="Unassembled WGS sequence"/>
</dbReference>
<keyword evidence="4 8" id="KW-0210">Decarboxylase</keyword>
<dbReference type="InterPro" id="IPR045186">
    <property type="entry name" value="Indole-3-glycerol_P_synth"/>
</dbReference>
<gene>
    <name evidence="8 10" type="primary">trpC</name>
    <name evidence="10" type="ORF">BWK72_20625</name>
</gene>
<dbReference type="PROSITE" id="PS00614">
    <property type="entry name" value="IGPS"/>
    <property type="match status" value="1"/>
</dbReference>
<evidence type="ECO:0000256" key="7">
    <source>
        <dbReference type="ARBA" id="ARBA00023239"/>
    </source>
</evidence>
<dbReference type="AlphaFoldDB" id="A0A1W9KNN9"/>
<dbReference type="SUPFAM" id="SSF51366">
    <property type="entry name" value="Ribulose-phoshate binding barrel"/>
    <property type="match status" value="1"/>
</dbReference>
<dbReference type="NCBIfam" id="NF001373">
    <property type="entry name" value="PRK00278.1-6"/>
    <property type="match status" value="1"/>
</dbReference>
<dbReference type="InterPro" id="IPR011060">
    <property type="entry name" value="RibuloseP-bd_barrel"/>
</dbReference>
<dbReference type="GO" id="GO:0004425">
    <property type="term" value="F:indole-3-glycerol-phosphate synthase activity"/>
    <property type="evidence" value="ECO:0007669"/>
    <property type="project" value="UniProtKB-UniRule"/>
</dbReference>
<evidence type="ECO:0000256" key="3">
    <source>
        <dbReference type="ARBA" id="ARBA00022605"/>
    </source>
</evidence>
<evidence type="ECO:0000313" key="10">
    <source>
        <dbReference type="EMBL" id="OQW85767.1"/>
    </source>
</evidence>
<dbReference type="FunFam" id="3.20.20.70:FF:000024">
    <property type="entry name" value="Indole-3-glycerol phosphate synthase"/>
    <property type="match status" value="1"/>
</dbReference>
<dbReference type="HAMAP" id="MF_00134_B">
    <property type="entry name" value="IGPS_B"/>
    <property type="match status" value="1"/>
</dbReference>
<comment type="caution">
    <text evidence="10">The sequence shown here is derived from an EMBL/GenBank/DDBJ whole genome shotgun (WGS) entry which is preliminary data.</text>
</comment>
<dbReference type="UniPathway" id="UPA00035">
    <property type="reaction ID" value="UER00043"/>
</dbReference>
<comment type="pathway">
    <text evidence="2 8">Amino-acid biosynthesis; L-tryptophan biosynthesis; L-tryptophan from chorismate: step 4/5.</text>
</comment>
<dbReference type="NCBIfam" id="NF001377">
    <property type="entry name" value="PRK00278.2-4"/>
    <property type="match status" value="1"/>
</dbReference>
<keyword evidence="3 8" id="KW-0028">Amino-acid biosynthesis</keyword>
<keyword evidence="6 8" id="KW-0057">Aromatic amino acid biosynthesis</keyword>
<dbReference type="InterPro" id="IPR001468">
    <property type="entry name" value="Indole-3-GlycerolPSynthase_CS"/>
</dbReference>